<protein>
    <submittedName>
        <fullName evidence="1">Uncharacterized protein</fullName>
    </submittedName>
</protein>
<dbReference type="EMBL" id="ML736175">
    <property type="protein sequence ID" value="KAE8381023.1"/>
    <property type="molecule type" value="Genomic_DNA"/>
</dbReference>
<proteinExistence type="predicted"/>
<accession>A0A5N7BGW0</accession>
<sequence length="69" mass="7398">MSHLAQETTSSGWLLAGKAKGDVSFNVARPKRPCGSGAALGSFSVQTQTTTHFDWVNYGTIVQRSRTPT</sequence>
<keyword evidence="2" id="KW-1185">Reference proteome</keyword>
<name>A0A5N7BGW0_9EURO</name>
<gene>
    <name evidence="1" type="ORF">BDV26DRAFT_111512</name>
</gene>
<reference evidence="1 2" key="1">
    <citation type="submission" date="2019-04" db="EMBL/GenBank/DDBJ databases">
        <title>Friends and foes A comparative genomics studyof 23 Aspergillus species from section Flavi.</title>
        <authorList>
            <consortium name="DOE Joint Genome Institute"/>
            <person name="Kjaerbolling I."/>
            <person name="Vesth T."/>
            <person name="Frisvad J.C."/>
            <person name="Nybo J.L."/>
            <person name="Theobald S."/>
            <person name="Kildgaard S."/>
            <person name="Isbrandt T."/>
            <person name="Kuo A."/>
            <person name="Sato A."/>
            <person name="Lyhne E.K."/>
            <person name="Kogle M.E."/>
            <person name="Wiebenga A."/>
            <person name="Kun R.S."/>
            <person name="Lubbers R.J."/>
            <person name="Makela M.R."/>
            <person name="Barry K."/>
            <person name="Chovatia M."/>
            <person name="Clum A."/>
            <person name="Daum C."/>
            <person name="Haridas S."/>
            <person name="He G."/>
            <person name="LaButti K."/>
            <person name="Lipzen A."/>
            <person name="Mondo S."/>
            <person name="Riley R."/>
            <person name="Salamov A."/>
            <person name="Simmons B.A."/>
            <person name="Magnuson J.K."/>
            <person name="Henrissat B."/>
            <person name="Mortensen U.H."/>
            <person name="Larsen T.O."/>
            <person name="Devries R.P."/>
            <person name="Grigoriev I.V."/>
            <person name="Machida M."/>
            <person name="Baker S.E."/>
            <person name="Andersen M.R."/>
        </authorList>
    </citation>
    <scope>NUCLEOTIDE SEQUENCE [LARGE SCALE GENOMIC DNA]</scope>
    <source>
        <strain evidence="1 2">IBT 29228</strain>
    </source>
</reference>
<evidence type="ECO:0000313" key="2">
    <source>
        <dbReference type="Proteomes" id="UP000326198"/>
    </source>
</evidence>
<organism evidence="1 2">
    <name type="scientific">Aspergillus bertholletiae</name>
    <dbReference type="NCBI Taxonomy" id="1226010"/>
    <lineage>
        <taxon>Eukaryota</taxon>
        <taxon>Fungi</taxon>
        <taxon>Dikarya</taxon>
        <taxon>Ascomycota</taxon>
        <taxon>Pezizomycotina</taxon>
        <taxon>Eurotiomycetes</taxon>
        <taxon>Eurotiomycetidae</taxon>
        <taxon>Eurotiales</taxon>
        <taxon>Aspergillaceae</taxon>
        <taxon>Aspergillus</taxon>
        <taxon>Aspergillus subgen. Circumdati</taxon>
    </lineage>
</organism>
<dbReference type="Proteomes" id="UP000326198">
    <property type="component" value="Unassembled WGS sequence"/>
</dbReference>
<evidence type="ECO:0000313" key="1">
    <source>
        <dbReference type="EMBL" id="KAE8381023.1"/>
    </source>
</evidence>
<dbReference type="AlphaFoldDB" id="A0A5N7BGW0"/>